<proteinExistence type="predicted"/>
<organism evidence="1 2">
    <name type="scientific">Somion occarium</name>
    <dbReference type="NCBI Taxonomy" id="3059160"/>
    <lineage>
        <taxon>Eukaryota</taxon>
        <taxon>Fungi</taxon>
        <taxon>Dikarya</taxon>
        <taxon>Basidiomycota</taxon>
        <taxon>Agaricomycotina</taxon>
        <taxon>Agaricomycetes</taxon>
        <taxon>Polyporales</taxon>
        <taxon>Cerrenaceae</taxon>
        <taxon>Somion</taxon>
    </lineage>
</organism>
<protein>
    <submittedName>
        <fullName evidence="1">Uncharacterized protein</fullName>
    </submittedName>
</protein>
<keyword evidence="2" id="KW-1185">Reference proteome</keyword>
<name>A0ABP1CT00_9APHY</name>
<evidence type="ECO:0000313" key="1">
    <source>
        <dbReference type="EMBL" id="CAL1698796.1"/>
    </source>
</evidence>
<sequence>MAAIFSSTNAPLPHHFHRLPQQFNYPANPQPSKVIPFHPVGGNPAVGVRVSPSIDTVSIDNPDGALGLDLKPKYTLRVNWLGCGPAFDVHFSLKKGTRKELLCKTSDALQQWIGKALKERQGAVPPQYKLALVENLVHIASAYIYQGTIVHLEIIIGPV</sequence>
<accession>A0ABP1CT00</accession>
<dbReference type="Proteomes" id="UP001497453">
    <property type="component" value="Chromosome 11"/>
</dbReference>
<gene>
    <name evidence="1" type="ORF">GFSPODELE1_LOCUS2328</name>
</gene>
<dbReference type="EMBL" id="OZ037954">
    <property type="protein sequence ID" value="CAL1698796.1"/>
    <property type="molecule type" value="Genomic_DNA"/>
</dbReference>
<reference evidence="2" key="1">
    <citation type="submission" date="2024-04" db="EMBL/GenBank/DDBJ databases">
        <authorList>
            <person name="Shaw F."/>
            <person name="Minotto A."/>
        </authorList>
    </citation>
    <scope>NUCLEOTIDE SEQUENCE [LARGE SCALE GENOMIC DNA]</scope>
</reference>
<evidence type="ECO:0000313" key="2">
    <source>
        <dbReference type="Proteomes" id="UP001497453"/>
    </source>
</evidence>